<keyword evidence="9" id="KW-1185">Reference proteome</keyword>
<comment type="subcellular location">
    <subcellularLocation>
        <location evidence="1">Membrane</location>
        <topology evidence="1">Multi-pass membrane protein</topology>
    </subcellularLocation>
</comment>
<keyword evidence="5 7" id="KW-0472">Membrane</keyword>
<protein>
    <submittedName>
        <fullName evidence="8">Sodium:solute symporter family protein</fullName>
    </submittedName>
</protein>
<dbReference type="Gene3D" id="1.20.1730.10">
    <property type="entry name" value="Sodium/glucose cotransporter"/>
    <property type="match status" value="1"/>
</dbReference>
<evidence type="ECO:0000256" key="4">
    <source>
        <dbReference type="ARBA" id="ARBA00022989"/>
    </source>
</evidence>
<dbReference type="InterPro" id="IPR001734">
    <property type="entry name" value="Na/solute_symporter"/>
</dbReference>
<evidence type="ECO:0000313" key="8">
    <source>
        <dbReference type="EMBL" id="WPJ95388.1"/>
    </source>
</evidence>
<feature type="transmembrane region" description="Helical" evidence="7">
    <location>
        <begin position="287"/>
        <end position="317"/>
    </location>
</feature>
<dbReference type="Proteomes" id="UP001324993">
    <property type="component" value="Chromosome"/>
</dbReference>
<evidence type="ECO:0000313" key="9">
    <source>
        <dbReference type="Proteomes" id="UP001324993"/>
    </source>
</evidence>
<feature type="transmembrane region" description="Helical" evidence="7">
    <location>
        <begin position="492"/>
        <end position="510"/>
    </location>
</feature>
<dbReference type="RefSeq" id="WP_319832277.1">
    <property type="nucleotide sequence ID" value="NZ_CP138858.1"/>
</dbReference>
<organism evidence="8 9">
    <name type="scientific">Coraliomargarita algicola</name>
    <dbReference type="NCBI Taxonomy" id="3092156"/>
    <lineage>
        <taxon>Bacteria</taxon>
        <taxon>Pseudomonadati</taxon>
        <taxon>Verrucomicrobiota</taxon>
        <taxon>Opitutia</taxon>
        <taxon>Puniceicoccales</taxon>
        <taxon>Coraliomargaritaceae</taxon>
        <taxon>Coraliomargarita</taxon>
    </lineage>
</organism>
<dbReference type="CDD" id="cd11477">
    <property type="entry name" value="SLC5sbd_u1"/>
    <property type="match status" value="1"/>
</dbReference>
<dbReference type="PANTHER" id="PTHR11819:SF77">
    <property type="entry name" value="SODIUM_GLUCOSE COTRANSPORT PROTEIN"/>
    <property type="match status" value="1"/>
</dbReference>
<dbReference type="PROSITE" id="PS50283">
    <property type="entry name" value="NA_SOLUT_SYMP_3"/>
    <property type="match status" value="1"/>
</dbReference>
<feature type="transmembrane region" description="Helical" evidence="7">
    <location>
        <begin position="6"/>
        <end position="29"/>
    </location>
</feature>
<feature type="transmembrane region" description="Helical" evidence="7">
    <location>
        <begin position="455"/>
        <end position="472"/>
    </location>
</feature>
<evidence type="ECO:0000256" key="3">
    <source>
        <dbReference type="ARBA" id="ARBA00022692"/>
    </source>
</evidence>
<keyword evidence="4 7" id="KW-1133">Transmembrane helix</keyword>
<feature type="transmembrane region" description="Helical" evidence="7">
    <location>
        <begin position="50"/>
        <end position="71"/>
    </location>
</feature>
<evidence type="ECO:0000256" key="5">
    <source>
        <dbReference type="ARBA" id="ARBA00023136"/>
    </source>
</evidence>
<evidence type="ECO:0000256" key="6">
    <source>
        <dbReference type="RuleBase" id="RU362091"/>
    </source>
</evidence>
<feature type="transmembrane region" description="Helical" evidence="7">
    <location>
        <begin position="83"/>
        <end position="100"/>
    </location>
</feature>
<accession>A0ABZ0RIT8</accession>
<evidence type="ECO:0000256" key="2">
    <source>
        <dbReference type="ARBA" id="ARBA00006434"/>
    </source>
</evidence>
<sequence length="615" mass="67494">MYLASITLTTIDWAILVAFFIIVLSIGYVASRSAGKSTSEFFLGGRGMPWWLLGISMVACTFSADTPNLVTDLVRQDGIAKNWVWWAFLITGMVTVFIYAKLWRRSEVMTDLEYYELRYHGNVAAFLRGFRSVFLGLFFNVLIMATVTLAIIKYGQILFGLPAWQCVLFGSIGVVIYATLGGLKGVIWADFFQYSIAMFGAVYAAYVAIQQPEVQAIGGLSGMLSADSPIASKLAIFPDPGDLSLLVSMLIIPIAVQWWAVWYPGAEPGGGGYIAQRMLSAKDEKNAIGATLLFNFMHYAIRPWPWILVALASLLVFPELSDIGEQFPGIDAQYLAHDVAYPAMISKLGPGMLGIVIASIVAAYMSTIGTHLNWGSSYLVNDFYSRFIVKDASQQHLVRVGRICTVVLMVIAGVLALKLESASQAFELLLLSGAGTGAIYLMRWFWWRINAVTEIVAMFGAIITGVVLVFFVDADALAIRSESFSLDGSSCRLLLAILINTVIWVTTALLTKPEKKETLYEFYRKTKPGGPGWAKLRALAEADGVDIEGDSKGKAWELPYELLCVFVGTIMIYACLFSIGNFLFGNLVYAALLLLLSGVCCVIIFKLFNRTRAVG</sequence>
<reference evidence="8 9" key="1">
    <citation type="submission" date="2023-11" db="EMBL/GenBank/DDBJ databases">
        <title>Coraliomargarita sp. nov., isolated from marine algae.</title>
        <authorList>
            <person name="Lee J.K."/>
            <person name="Baek J.H."/>
            <person name="Kim J.M."/>
            <person name="Choi D.G."/>
            <person name="Jeon C.O."/>
        </authorList>
    </citation>
    <scope>NUCLEOTIDE SEQUENCE [LARGE SCALE GENOMIC DNA]</scope>
    <source>
        <strain evidence="8 9">J2-16</strain>
    </source>
</reference>
<proteinExistence type="inferred from homology"/>
<feature type="transmembrane region" description="Helical" evidence="7">
    <location>
        <begin position="243"/>
        <end position="266"/>
    </location>
</feature>
<dbReference type="InterPro" id="IPR038377">
    <property type="entry name" value="Na/Glc_symporter_sf"/>
</dbReference>
<evidence type="ECO:0000256" key="1">
    <source>
        <dbReference type="ARBA" id="ARBA00004141"/>
    </source>
</evidence>
<feature type="transmembrane region" description="Helical" evidence="7">
    <location>
        <begin position="133"/>
        <end position="152"/>
    </location>
</feature>
<feature type="transmembrane region" description="Helical" evidence="7">
    <location>
        <begin position="191"/>
        <end position="209"/>
    </location>
</feature>
<feature type="transmembrane region" description="Helical" evidence="7">
    <location>
        <begin position="589"/>
        <end position="608"/>
    </location>
</feature>
<comment type="similarity">
    <text evidence="2 6">Belongs to the sodium:solute symporter (SSF) (TC 2.A.21) family.</text>
</comment>
<feature type="transmembrane region" description="Helical" evidence="7">
    <location>
        <begin position="158"/>
        <end position="179"/>
    </location>
</feature>
<name>A0ABZ0RIT8_9BACT</name>
<dbReference type="EMBL" id="CP138858">
    <property type="protein sequence ID" value="WPJ95388.1"/>
    <property type="molecule type" value="Genomic_DNA"/>
</dbReference>
<feature type="transmembrane region" description="Helical" evidence="7">
    <location>
        <begin position="396"/>
        <end position="416"/>
    </location>
</feature>
<keyword evidence="3 7" id="KW-0812">Transmembrane</keyword>
<dbReference type="Pfam" id="PF00474">
    <property type="entry name" value="SSF"/>
    <property type="match status" value="1"/>
</dbReference>
<gene>
    <name evidence="8" type="ORF">SH580_18365</name>
</gene>
<feature type="transmembrane region" description="Helical" evidence="7">
    <location>
        <begin position="562"/>
        <end position="583"/>
    </location>
</feature>
<dbReference type="PANTHER" id="PTHR11819">
    <property type="entry name" value="SOLUTE CARRIER FAMILY 5"/>
    <property type="match status" value="1"/>
</dbReference>
<feature type="transmembrane region" description="Helical" evidence="7">
    <location>
        <begin position="428"/>
        <end position="446"/>
    </location>
</feature>
<evidence type="ECO:0000256" key="7">
    <source>
        <dbReference type="SAM" id="Phobius"/>
    </source>
</evidence>
<feature type="transmembrane region" description="Helical" evidence="7">
    <location>
        <begin position="352"/>
        <end position="375"/>
    </location>
</feature>